<keyword evidence="3" id="KW-0378">Hydrolase</keyword>
<dbReference type="EMBL" id="JAGRRH010000086">
    <property type="protein sequence ID" value="KAG7337356.1"/>
    <property type="molecule type" value="Genomic_DNA"/>
</dbReference>
<dbReference type="AlphaFoldDB" id="A0A9K3K596"/>
<evidence type="ECO:0000256" key="1">
    <source>
        <dbReference type="SAM" id="MobiDB-lite"/>
    </source>
</evidence>
<accession>A0A9K3K596</accession>
<comment type="caution">
    <text evidence="3">The sequence shown here is derived from an EMBL/GenBank/DDBJ whole genome shotgun (WGS) entry which is preliminary data.</text>
</comment>
<feature type="compositionally biased region" description="Low complexity" evidence="1">
    <location>
        <begin position="1"/>
        <end position="12"/>
    </location>
</feature>
<evidence type="ECO:0000313" key="4">
    <source>
        <dbReference type="EMBL" id="KAG7359651.1"/>
    </source>
</evidence>
<evidence type="ECO:0000259" key="2">
    <source>
        <dbReference type="Pfam" id="PF12697"/>
    </source>
</evidence>
<name>A0A9K3K596_9STRA</name>
<dbReference type="PANTHER" id="PTHR43689">
    <property type="entry name" value="HYDROLASE"/>
    <property type="match status" value="1"/>
</dbReference>
<protein>
    <submittedName>
        <fullName evidence="3">Serine aminopeptidase, S33</fullName>
    </submittedName>
</protein>
<evidence type="ECO:0000313" key="5">
    <source>
        <dbReference type="Proteomes" id="UP000693970"/>
    </source>
</evidence>
<dbReference type="Proteomes" id="UP000693970">
    <property type="component" value="Unassembled WGS sequence"/>
</dbReference>
<dbReference type="PANTHER" id="PTHR43689:SF8">
    <property type="entry name" value="ALPHA_BETA-HYDROLASES SUPERFAMILY PROTEIN"/>
    <property type="match status" value="1"/>
</dbReference>
<dbReference type="EMBL" id="JAGRRH010000013">
    <property type="protein sequence ID" value="KAG7359651.1"/>
    <property type="molecule type" value="Genomic_DNA"/>
</dbReference>
<feature type="domain" description="AB hydrolase-1" evidence="2">
    <location>
        <begin position="197"/>
        <end position="471"/>
    </location>
</feature>
<feature type="region of interest" description="Disordered" evidence="1">
    <location>
        <begin position="1"/>
        <end position="22"/>
    </location>
</feature>
<gene>
    <name evidence="3" type="ORF">IV203_000005</name>
    <name evidence="4" type="ORF">IV203_034749</name>
</gene>
<keyword evidence="3" id="KW-0031">Aminopeptidase</keyword>
<dbReference type="Pfam" id="PF12697">
    <property type="entry name" value="Abhydrolase_6"/>
    <property type="match status" value="1"/>
</dbReference>
<keyword evidence="3" id="KW-0645">Protease</keyword>
<dbReference type="InterPro" id="IPR000073">
    <property type="entry name" value="AB_hydrolase_1"/>
</dbReference>
<dbReference type="GO" id="GO:0004177">
    <property type="term" value="F:aminopeptidase activity"/>
    <property type="evidence" value="ECO:0007669"/>
    <property type="project" value="UniProtKB-KW"/>
</dbReference>
<evidence type="ECO:0000313" key="3">
    <source>
        <dbReference type="EMBL" id="KAG7337356.1"/>
    </source>
</evidence>
<dbReference type="OrthoDB" id="44747at2759"/>
<reference evidence="3" key="2">
    <citation type="submission" date="2021-04" db="EMBL/GenBank/DDBJ databases">
        <authorList>
            <person name="Podell S."/>
        </authorList>
    </citation>
    <scope>NUCLEOTIDE SEQUENCE</scope>
    <source>
        <strain evidence="3">Hildebrandi</strain>
    </source>
</reference>
<sequence length="490" mass="54558">MTSSSSLLESSEGNTDRSTNTNVSLEASQAVDTVKVNPQVHPDCPYLYKIPEGLHRYYQPLSVPVQAITLFVAAWIAAASTWTRLAWWQPLSILRGFHSAPSPIKLASFAIKVMTYFLLAHVVLQEVIARPSRISMETLLQKYFLPSKFSKYRTIDIPGMEEGEAPFSLGVHFLEYQHAHVKNTTNEHRFDALYLQHGFGASSLSWLPVIPSLVHRLNARVGLAHDAVGFGFTDRPSNQKWYTSKQSARIAHQVMRHQQQSDAEAGKRKAVALMGHSMGSLAMLRLATQLPAETFKFIILSSPALGINNRKVPPQKGDRLSWIRRNVVSPVGRKAQQTVLVPVAKYLLRRIIGTNGSWKTGLKAAWGDPAKVTDGDVLRFSWPAIGLGWEEGILRFASAQAMQQEDELDNDNTLMQRVLELPNTKVAIILGSRDRVVTSNQVRRFMKVADPNGKVKIIELDGLGHDAFEEDELTFCRTVDELLASVGGQD</sequence>
<reference evidence="3" key="1">
    <citation type="journal article" date="2021" name="Sci. Rep.">
        <title>Diploid genomic architecture of Nitzschia inconspicua, an elite biomass production diatom.</title>
        <authorList>
            <person name="Oliver A."/>
            <person name="Podell S."/>
            <person name="Pinowska A."/>
            <person name="Traller J.C."/>
            <person name="Smith S.R."/>
            <person name="McClure R."/>
            <person name="Beliaev A."/>
            <person name="Bohutskyi P."/>
            <person name="Hill E.A."/>
            <person name="Rabines A."/>
            <person name="Zheng H."/>
            <person name="Allen L.Z."/>
            <person name="Kuo A."/>
            <person name="Grigoriev I.V."/>
            <person name="Allen A.E."/>
            <person name="Hazlebeck D."/>
            <person name="Allen E.E."/>
        </authorList>
    </citation>
    <scope>NUCLEOTIDE SEQUENCE</scope>
    <source>
        <strain evidence="3">Hildebrandi</strain>
    </source>
</reference>
<organism evidence="3 5">
    <name type="scientific">Nitzschia inconspicua</name>
    <dbReference type="NCBI Taxonomy" id="303405"/>
    <lineage>
        <taxon>Eukaryota</taxon>
        <taxon>Sar</taxon>
        <taxon>Stramenopiles</taxon>
        <taxon>Ochrophyta</taxon>
        <taxon>Bacillariophyta</taxon>
        <taxon>Bacillariophyceae</taxon>
        <taxon>Bacillariophycidae</taxon>
        <taxon>Bacillariales</taxon>
        <taxon>Bacillariaceae</taxon>
        <taxon>Nitzschia</taxon>
    </lineage>
</organism>
<proteinExistence type="predicted"/>
<keyword evidence="5" id="KW-1185">Reference proteome</keyword>